<sequence>MLILHEVVRRCQLEEGPLLLRCLLHSHKMTRIQFLSRVFLMGKCFSSFLVSSMSFHNVQCPLLARFSNIKQNTAGLKI</sequence>
<reference evidence="1 2" key="1">
    <citation type="journal article" date="2006" name="Science">
        <title>The genome of black cottonwood, Populus trichocarpa (Torr. &amp; Gray).</title>
        <authorList>
            <person name="Tuskan G.A."/>
            <person name="Difazio S."/>
            <person name="Jansson S."/>
            <person name="Bohlmann J."/>
            <person name="Grigoriev I."/>
            <person name="Hellsten U."/>
            <person name="Putnam N."/>
            <person name="Ralph S."/>
            <person name="Rombauts S."/>
            <person name="Salamov A."/>
            <person name="Schein J."/>
            <person name="Sterck L."/>
            <person name="Aerts A."/>
            <person name="Bhalerao R.R."/>
            <person name="Bhalerao R.P."/>
            <person name="Blaudez D."/>
            <person name="Boerjan W."/>
            <person name="Brun A."/>
            <person name="Brunner A."/>
            <person name="Busov V."/>
            <person name="Campbell M."/>
            <person name="Carlson J."/>
            <person name="Chalot M."/>
            <person name="Chapman J."/>
            <person name="Chen G.L."/>
            <person name="Cooper D."/>
            <person name="Coutinho P.M."/>
            <person name="Couturier J."/>
            <person name="Covert S."/>
            <person name="Cronk Q."/>
            <person name="Cunningham R."/>
            <person name="Davis J."/>
            <person name="Degroeve S."/>
            <person name="Dejardin A."/>
            <person name="Depamphilis C."/>
            <person name="Detter J."/>
            <person name="Dirks B."/>
            <person name="Dubchak I."/>
            <person name="Duplessis S."/>
            <person name="Ehlting J."/>
            <person name="Ellis B."/>
            <person name="Gendler K."/>
            <person name="Goodstein D."/>
            <person name="Gribskov M."/>
            <person name="Grimwood J."/>
            <person name="Groover A."/>
            <person name="Gunter L."/>
            <person name="Hamberger B."/>
            <person name="Heinze B."/>
            <person name="Helariutta Y."/>
            <person name="Henrissat B."/>
            <person name="Holligan D."/>
            <person name="Holt R."/>
            <person name="Huang W."/>
            <person name="Islam-Faridi N."/>
            <person name="Jones S."/>
            <person name="Jones-Rhoades M."/>
            <person name="Jorgensen R."/>
            <person name="Joshi C."/>
            <person name="Kangasjarvi J."/>
            <person name="Karlsson J."/>
            <person name="Kelleher C."/>
            <person name="Kirkpatrick R."/>
            <person name="Kirst M."/>
            <person name="Kohler A."/>
            <person name="Kalluri U."/>
            <person name="Larimer F."/>
            <person name="Leebens-Mack J."/>
            <person name="Leple J.C."/>
            <person name="Locascio P."/>
            <person name="Lou Y."/>
            <person name="Lucas S."/>
            <person name="Martin F."/>
            <person name="Montanini B."/>
            <person name="Napoli C."/>
            <person name="Nelson D.R."/>
            <person name="Nelson C."/>
            <person name="Nieminen K."/>
            <person name="Nilsson O."/>
            <person name="Pereda V."/>
            <person name="Peter G."/>
            <person name="Philippe R."/>
            <person name="Pilate G."/>
            <person name="Poliakov A."/>
            <person name="Razumovskaya J."/>
            <person name="Richardson P."/>
            <person name="Rinaldi C."/>
            <person name="Ritland K."/>
            <person name="Rouze P."/>
            <person name="Ryaboy D."/>
            <person name="Schmutz J."/>
            <person name="Schrader J."/>
            <person name="Segerman B."/>
            <person name="Shin H."/>
            <person name="Siddiqui A."/>
            <person name="Sterky F."/>
            <person name="Terry A."/>
            <person name="Tsai C.J."/>
            <person name="Uberbacher E."/>
            <person name="Unneberg P."/>
            <person name="Vahala J."/>
            <person name="Wall K."/>
            <person name="Wessler S."/>
            <person name="Yang G."/>
            <person name="Yin T."/>
            <person name="Douglas C."/>
            <person name="Marra M."/>
            <person name="Sandberg G."/>
            <person name="Van de Peer Y."/>
            <person name="Rokhsar D."/>
        </authorList>
    </citation>
    <scope>NUCLEOTIDE SEQUENCE [LARGE SCALE GENOMIC DNA]</scope>
    <source>
        <strain evidence="2">cv. Nisqually</strain>
    </source>
</reference>
<dbReference type="InParanoid" id="A0A2K1X591"/>
<protein>
    <submittedName>
        <fullName evidence="1">Uncharacterized protein</fullName>
    </submittedName>
</protein>
<dbReference type="EMBL" id="CM009306">
    <property type="protein sequence ID" value="PNS95933.1"/>
    <property type="molecule type" value="Genomic_DNA"/>
</dbReference>
<name>A0A2K1X591_POPTR</name>
<dbReference type="AlphaFoldDB" id="A0A2K1X591"/>
<evidence type="ECO:0000313" key="2">
    <source>
        <dbReference type="Proteomes" id="UP000006729"/>
    </source>
</evidence>
<dbReference type="Proteomes" id="UP000006729">
    <property type="component" value="Chromosome 17"/>
</dbReference>
<proteinExistence type="predicted"/>
<keyword evidence="2" id="KW-1185">Reference proteome</keyword>
<gene>
    <name evidence="1" type="ORF">POPTR_017G086700</name>
</gene>
<accession>A0A2K1X591</accession>
<organism evidence="1 2">
    <name type="scientific">Populus trichocarpa</name>
    <name type="common">Western balsam poplar</name>
    <name type="synonym">Populus balsamifera subsp. trichocarpa</name>
    <dbReference type="NCBI Taxonomy" id="3694"/>
    <lineage>
        <taxon>Eukaryota</taxon>
        <taxon>Viridiplantae</taxon>
        <taxon>Streptophyta</taxon>
        <taxon>Embryophyta</taxon>
        <taxon>Tracheophyta</taxon>
        <taxon>Spermatophyta</taxon>
        <taxon>Magnoliopsida</taxon>
        <taxon>eudicotyledons</taxon>
        <taxon>Gunneridae</taxon>
        <taxon>Pentapetalae</taxon>
        <taxon>rosids</taxon>
        <taxon>fabids</taxon>
        <taxon>Malpighiales</taxon>
        <taxon>Salicaceae</taxon>
        <taxon>Saliceae</taxon>
        <taxon>Populus</taxon>
    </lineage>
</organism>
<evidence type="ECO:0000313" key="1">
    <source>
        <dbReference type="EMBL" id="PNS95933.1"/>
    </source>
</evidence>